<sequence length="278" mass="29180">MTTTLRPTGPEERTADGGRARAFAITVNGRPVGGLRLTTDARFGHHAGRLADLTVVPAERGRGRGTVAALAAEEVLRSWGCGQADVTVPDTSTGALRLANSLGYTARWRTLGKELADPPPPPPEGSVPRPLTGAEFHPWLAAERASYARSWTERGLPPERAAFRADAATAAALPDGLATPGVLVRVLEHDGVPVGSCWLTRTGENAEGDPAVMGVSVAPDHRGLGHGHTLLAHAERLAAERGAKRLAAHAFAGNLPATRLAASLGYRPLRHHLSKPLL</sequence>
<dbReference type="PANTHER" id="PTHR43877">
    <property type="entry name" value="AMINOALKYLPHOSPHONATE N-ACETYLTRANSFERASE-RELATED-RELATED"/>
    <property type="match status" value="1"/>
</dbReference>
<evidence type="ECO:0000256" key="2">
    <source>
        <dbReference type="ARBA" id="ARBA00023315"/>
    </source>
</evidence>
<keyword evidence="2" id="KW-0012">Acyltransferase</keyword>
<dbReference type="Gene3D" id="3.40.630.30">
    <property type="match status" value="2"/>
</dbReference>
<gene>
    <name evidence="4" type="ORF">SAMN06297387_103103</name>
</gene>
<keyword evidence="1 4" id="KW-0808">Transferase</keyword>
<dbReference type="Proteomes" id="UP000219072">
    <property type="component" value="Unassembled WGS sequence"/>
</dbReference>
<dbReference type="EMBL" id="OCNE01000003">
    <property type="protein sequence ID" value="SOD61350.1"/>
    <property type="molecule type" value="Genomic_DNA"/>
</dbReference>
<protein>
    <submittedName>
        <fullName evidence="4">Protein N-acetyltransferase, RimJ/RimL family</fullName>
    </submittedName>
</protein>
<name>A0A286DRR6_9ACTN</name>
<dbReference type="GO" id="GO:0016747">
    <property type="term" value="F:acyltransferase activity, transferring groups other than amino-acyl groups"/>
    <property type="evidence" value="ECO:0007669"/>
    <property type="project" value="InterPro"/>
</dbReference>
<proteinExistence type="predicted"/>
<evidence type="ECO:0000313" key="5">
    <source>
        <dbReference type="Proteomes" id="UP000219072"/>
    </source>
</evidence>
<accession>A0A286DRR6</accession>
<dbReference type="Pfam" id="PF00583">
    <property type="entry name" value="Acetyltransf_1"/>
    <property type="match status" value="2"/>
</dbReference>
<feature type="domain" description="N-acetyltransferase" evidence="3">
    <location>
        <begin position="1"/>
        <end position="120"/>
    </location>
</feature>
<dbReference type="InterPro" id="IPR050832">
    <property type="entry name" value="Bact_Acetyltransf"/>
</dbReference>
<dbReference type="OrthoDB" id="3381976at2"/>
<dbReference type="SUPFAM" id="SSF55729">
    <property type="entry name" value="Acyl-CoA N-acyltransferases (Nat)"/>
    <property type="match status" value="2"/>
</dbReference>
<keyword evidence="5" id="KW-1185">Reference proteome</keyword>
<evidence type="ECO:0000313" key="4">
    <source>
        <dbReference type="EMBL" id="SOD61350.1"/>
    </source>
</evidence>
<dbReference type="InterPro" id="IPR016181">
    <property type="entry name" value="Acyl_CoA_acyltransferase"/>
</dbReference>
<reference evidence="4 5" key="1">
    <citation type="submission" date="2017-09" db="EMBL/GenBank/DDBJ databases">
        <authorList>
            <person name="Ehlers B."/>
            <person name="Leendertz F.H."/>
        </authorList>
    </citation>
    <scope>NUCLEOTIDE SEQUENCE [LARGE SCALE GENOMIC DNA]</scope>
    <source>
        <strain evidence="4 5">CGMCC 4.7095</strain>
    </source>
</reference>
<dbReference type="RefSeq" id="WP_097230016.1">
    <property type="nucleotide sequence ID" value="NZ_OCNE01000003.1"/>
</dbReference>
<dbReference type="AlphaFoldDB" id="A0A286DRR6"/>
<feature type="domain" description="N-acetyltransferase" evidence="3">
    <location>
        <begin position="146"/>
        <end position="278"/>
    </location>
</feature>
<organism evidence="4 5">
    <name type="scientific">Streptomyces zhaozhouensis</name>
    <dbReference type="NCBI Taxonomy" id="1300267"/>
    <lineage>
        <taxon>Bacteria</taxon>
        <taxon>Bacillati</taxon>
        <taxon>Actinomycetota</taxon>
        <taxon>Actinomycetes</taxon>
        <taxon>Kitasatosporales</taxon>
        <taxon>Streptomycetaceae</taxon>
        <taxon>Streptomyces</taxon>
    </lineage>
</organism>
<dbReference type="InterPro" id="IPR000182">
    <property type="entry name" value="GNAT_dom"/>
</dbReference>
<dbReference type="PROSITE" id="PS51186">
    <property type="entry name" value="GNAT"/>
    <property type="match status" value="2"/>
</dbReference>
<dbReference type="CDD" id="cd04301">
    <property type="entry name" value="NAT_SF"/>
    <property type="match status" value="2"/>
</dbReference>
<evidence type="ECO:0000256" key="1">
    <source>
        <dbReference type="ARBA" id="ARBA00022679"/>
    </source>
</evidence>
<evidence type="ECO:0000259" key="3">
    <source>
        <dbReference type="PROSITE" id="PS51186"/>
    </source>
</evidence>